<dbReference type="STRING" id="1157962.A0A250XF87"/>
<evidence type="ECO:0000259" key="3">
    <source>
        <dbReference type="PROSITE" id="PS51194"/>
    </source>
</evidence>
<evidence type="ECO:0000259" key="2">
    <source>
        <dbReference type="PROSITE" id="PS51192"/>
    </source>
</evidence>
<organism evidence="4 5">
    <name type="scientific">Chlamydomonas eustigma</name>
    <dbReference type="NCBI Taxonomy" id="1157962"/>
    <lineage>
        <taxon>Eukaryota</taxon>
        <taxon>Viridiplantae</taxon>
        <taxon>Chlorophyta</taxon>
        <taxon>core chlorophytes</taxon>
        <taxon>Chlorophyceae</taxon>
        <taxon>CS clade</taxon>
        <taxon>Chlamydomonadales</taxon>
        <taxon>Chlamydomonadaceae</taxon>
        <taxon>Chlamydomonas</taxon>
    </lineage>
</organism>
<dbReference type="Gene3D" id="3.40.50.300">
    <property type="entry name" value="P-loop containing nucleotide triphosphate hydrolases"/>
    <property type="match status" value="2"/>
</dbReference>
<dbReference type="Pfam" id="PF04851">
    <property type="entry name" value="ResIII"/>
    <property type="match status" value="1"/>
</dbReference>
<dbReference type="InterPro" id="IPR006935">
    <property type="entry name" value="Helicase/UvrB_N"/>
</dbReference>
<feature type="region of interest" description="Disordered" evidence="1">
    <location>
        <begin position="65"/>
        <end position="123"/>
    </location>
</feature>
<dbReference type="GO" id="GO:0005759">
    <property type="term" value="C:mitochondrial matrix"/>
    <property type="evidence" value="ECO:0007669"/>
    <property type="project" value="TreeGrafter"/>
</dbReference>
<proteinExistence type="predicted"/>
<name>A0A250XF87_9CHLO</name>
<dbReference type="SMART" id="SM00490">
    <property type="entry name" value="HELICc"/>
    <property type="match status" value="1"/>
</dbReference>
<dbReference type="GO" id="GO:0000403">
    <property type="term" value="F:Y-form DNA binding"/>
    <property type="evidence" value="ECO:0007669"/>
    <property type="project" value="TreeGrafter"/>
</dbReference>
<evidence type="ECO:0000313" key="4">
    <source>
        <dbReference type="EMBL" id="GAX81731.1"/>
    </source>
</evidence>
<dbReference type="InterPro" id="IPR001650">
    <property type="entry name" value="Helicase_C-like"/>
</dbReference>
<feature type="compositionally biased region" description="Polar residues" evidence="1">
    <location>
        <begin position="65"/>
        <end position="79"/>
    </location>
</feature>
<dbReference type="Pfam" id="PF00271">
    <property type="entry name" value="Helicase_C"/>
    <property type="match status" value="1"/>
</dbReference>
<dbReference type="EMBL" id="BEGY01000069">
    <property type="protein sequence ID" value="GAX81731.1"/>
    <property type="molecule type" value="Genomic_DNA"/>
</dbReference>
<dbReference type="AlphaFoldDB" id="A0A250XF87"/>
<feature type="compositionally biased region" description="Basic residues" evidence="1">
    <location>
        <begin position="91"/>
        <end position="106"/>
    </location>
</feature>
<dbReference type="PANTHER" id="PTHR47396:SF1">
    <property type="entry name" value="ATP-DEPENDENT HELICASE IRC3-RELATED"/>
    <property type="match status" value="1"/>
</dbReference>
<evidence type="ECO:0000256" key="1">
    <source>
        <dbReference type="SAM" id="MobiDB-lite"/>
    </source>
</evidence>
<feature type="domain" description="Helicase ATP-binding" evidence="2">
    <location>
        <begin position="282"/>
        <end position="438"/>
    </location>
</feature>
<dbReference type="GO" id="GO:0070125">
    <property type="term" value="P:mitochondrial translational elongation"/>
    <property type="evidence" value="ECO:0007669"/>
    <property type="project" value="TreeGrafter"/>
</dbReference>
<accession>A0A250XF87</accession>
<dbReference type="PROSITE" id="PS51194">
    <property type="entry name" value="HELICASE_CTER"/>
    <property type="match status" value="1"/>
</dbReference>
<dbReference type="GO" id="GO:0036121">
    <property type="term" value="F:double-stranded DNA helicase activity"/>
    <property type="evidence" value="ECO:0007669"/>
    <property type="project" value="TreeGrafter"/>
</dbReference>
<reference evidence="4 5" key="1">
    <citation type="submission" date="2017-08" db="EMBL/GenBank/DDBJ databases">
        <title>Acidophilic green algal genome provides insights into adaptation to an acidic environment.</title>
        <authorList>
            <person name="Hirooka S."/>
            <person name="Hirose Y."/>
            <person name="Kanesaki Y."/>
            <person name="Higuchi S."/>
            <person name="Fujiwara T."/>
            <person name="Onuma R."/>
            <person name="Era A."/>
            <person name="Ohbayashi R."/>
            <person name="Uzuka A."/>
            <person name="Nozaki H."/>
            <person name="Yoshikawa H."/>
            <person name="Miyagishima S.Y."/>
        </authorList>
    </citation>
    <scope>NUCLEOTIDE SEQUENCE [LARGE SCALE GENOMIC DNA]</scope>
    <source>
        <strain evidence="4 5">NIES-2499</strain>
    </source>
</reference>
<sequence length="984" mass="109482">MNVPLRSSCLGACLYRTSSQYNVQLLLKNPFQIECCSWLQDHARSKHSSLGDLLVCSANKRSSSKEATATDTLTETQIEPNWRFAPSSQISKHKTSKAKDIKKRRGRAESSELSPSPEKFLADDWHGDDVVANEGAPIKRAQDQSLYALLPQQQEENNASSRPSQQEEEAFEAFADVQNIRPDLQGLRLLPEEDEACRPTSQDIDILDDGLEPAKWSNEPDAFDLSSSGAMMPKVDDEDLGHMNTVFGSACHVPSGTFNLSDYPGLPMLKGHQVEAIESVIENMRQGKKRQLISMPTGAGKTFTFCALARVLHCRTIILVHREQLVEQTVKAIQRVWPGVAVGVVKAKRDEHDKPIVVAMVQTASGVKRLNKLKHGLGFGLCIVDEAHHAPATTYQAVLQELGFLNEDSSKLLVGVTATATRTDKSLLSDTFQCLSFDLTIGQLIRLGHLSQVRARRILTHTDISGVEVQPVAGSGAGIVGNEDEITRDFNDRILSLVINTPQRNMLVVKSYLMWAPTRRAVAFCVSIEHAEDLACMFQSQGVSADFLHSKRSAEEQREVMEKHKRGEIHILTNVNILTEGYDDPDISCVLMTRPTKSHGLYTQCVGRGLRLGGPQKKDCLILDFTDICHVLDHPSDLITINDILDESVLLEAREKPLMPPDKERALKGILMKSGEMTLYDTMQYTWLHYSNAFYLPLTDMADKDNDKSQITMCVRPDLETQGWQLCYARNKERKIEGSGVWSKSDWMILDTVTNLKDDGDVLRRAAQIAEVNMSKGLLKKHFGSKKYDAALRSKSRDRPWRDDPATEYQIKSLKASGITDEMLSSWAVCSSGGKLAEEPENLWSVISKGTASDALSLIRLTEQLGVHTVKKPKQPATPAQLNYLKALTDEIPPLLAAAQDLLDRNPSPEDDQAQAYDDEHPYLFGEMGSASDGWTSQETLAEVSDLIQQAGASGLDRMEASRIIDRLVRINKWLKNITKWKAV</sequence>
<dbReference type="GO" id="GO:0061749">
    <property type="term" value="F:forked DNA-dependent helicase activity"/>
    <property type="evidence" value="ECO:0007669"/>
    <property type="project" value="TreeGrafter"/>
</dbReference>
<dbReference type="GO" id="GO:0005524">
    <property type="term" value="F:ATP binding"/>
    <property type="evidence" value="ECO:0007669"/>
    <property type="project" value="InterPro"/>
</dbReference>
<dbReference type="OrthoDB" id="1933622at2759"/>
<dbReference type="InterPro" id="IPR014001">
    <property type="entry name" value="Helicase_ATP-bd"/>
</dbReference>
<dbReference type="InterPro" id="IPR027417">
    <property type="entry name" value="P-loop_NTPase"/>
</dbReference>
<protein>
    <submittedName>
        <fullName evidence="4">Uncharacterized protein</fullName>
    </submittedName>
</protein>
<gene>
    <name evidence="4" type="ORF">CEUSTIGMA_g9159.t1</name>
</gene>
<evidence type="ECO:0000313" key="5">
    <source>
        <dbReference type="Proteomes" id="UP000232323"/>
    </source>
</evidence>
<dbReference type="Proteomes" id="UP000232323">
    <property type="component" value="Unassembled WGS sequence"/>
</dbReference>
<dbReference type="SMART" id="SM00487">
    <property type="entry name" value="DEXDc"/>
    <property type="match status" value="1"/>
</dbReference>
<dbReference type="GO" id="GO:0016787">
    <property type="term" value="F:hydrolase activity"/>
    <property type="evidence" value="ECO:0007669"/>
    <property type="project" value="InterPro"/>
</dbReference>
<dbReference type="GO" id="GO:0032042">
    <property type="term" value="P:mitochondrial DNA metabolic process"/>
    <property type="evidence" value="ECO:0007669"/>
    <property type="project" value="TreeGrafter"/>
</dbReference>
<comment type="caution">
    <text evidence="4">The sequence shown here is derived from an EMBL/GenBank/DDBJ whole genome shotgun (WGS) entry which is preliminary data.</text>
</comment>
<dbReference type="InterPro" id="IPR050742">
    <property type="entry name" value="Helicase_Restrict-Modif_Enz"/>
</dbReference>
<dbReference type="PROSITE" id="PS51192">
    <property type="entry name" value="HELICASE_ATP_BIND_1"/>
    <property type="match status" value="1"/>
</dbReference>
<dbReference type="SUPFAM" id="SSF52540">
    <property type="entry name" value="P-loop containing nucleoside triphosphate hydrolases"/>
    <property type="match status" value="1"/>
</dbReference>
<feature type="domain" description="Helicase C-terminal" evidence="3">
    <location>
        <begin position="508"/>
        <end position="664"/>
    </location>
</feature>
<dbReference type="PANTHER" id="PTHR47396">
    <property type="entry name" value="TYPE I RESTRICTION ENZYME ECOKI R PROTEIN"/>
    <property type="match status" value="1"/>
</dbReference>
<keyword evidence="5" id="KW-1185">Reference proteome</keyword>